<dbReference type="EMBL" id="SHKL01000001">
    <property type="protein sequence ID" value="RZT84980.1"/>
    <property type="molecule type" value="Genomic_DNA"/>
</dbReference>
<organism evidence="2 3">
    <name type="scientific">Pseudonocardia sediminis</name>
    <dbReference type="NCBI Taxonomy" id="1397368"/>
    <lineage>
        <taxon>Bacteria</taxon>
        <taxon>Bacillati</taxon>
        <taxon>Actinomycetota</taxon>
        <taxon>Actinomycetes</taxon>
        <taxon>Pseudonocardiales</taxon>
        <taxon>Pseudonocardiaceae</taxon>
        <taxon>Pseudonocardia</taxon>
    </lineage>
</organism>
<dbReference type="InterPro" id="IPR053146">
    <property type="entry name" value="QDO-like"/>
</dbReference>
<dbReference type="PANTHER" id="PTHR36440">
    <property type="entry name" value="PUTATIVE (AFU_ORTHOLOGUE AFUA_8G07350)-RELATED"/>
    <property type="match status" value="1"/>
</dbReference>
<dbReference type="CDD" id="cd02215">
    <property type="entry name" value="cupin_QDO_N_C"/>
    <property type="match status" value="1"/>
</dbReference>
<accession>A0A4V2FQJ4</accession>
<reference evidence="2 3" key="1">
    <citation type="submission" date="2019-02" db="EMBL/GenBank/DDBJ databases">
        <title>Sequencing the genomes of 1000 actinobacteria strains.</title>
        <authorList>
            <person name="Klenk H.-P."/>
        </authorList>
    </citation>
    <scope>NUCLEOTIDE SEQUENCE [LARGE SCALE GENOMIC DNA]</scope>
    <source>
        <strain evidence="2 3">DSM 45779</strain>
    </source>
</reference>
<keyword evidence="2" id="KW-0223">Dioxygenase</keyword>
<dbReference type="PANTHER" id="PTHR36440:SF1">
    <property type="entry name" value="PUTATIVE (AFU_ORTHOLOGUE AFUA_8G07350)-RELATED"/>
    <property type="match status" value="1"/>
</dbReference>
<keyword evidence="3" id="KW-1185">Reference proteome</keyword>
<proteinExistence type="predicted"/>
<protein>
    <submittedName>
        <fullName evidence="2">Quercetin 2,3-dioxygenase</fullName>
    </submittedName>
</protein>
<name>A0A4V2FQJ4_PSEST</name>
<dbReference type="InterPro" id="IPR013096">
    <property type="entry name" value="Cupin_2"/>
</dbReference>
<dbReference type="Proteomes" id="UP000291591">
    <property type="component" value="Unassembled WGS sequence"/>
</dbReference>
<sequence>MTAEFATPGGSHFALPGKPVPYFLSAGEGERSHLFDQLFTVLLSGDETDGQFGVFTMEAPQGEAIPVHSHADVHEIFFVLDGKVRVIVEDADGQRLDRLLTPGDFGYVPAGRRHTFRVESHRAKALGVNTGGFERFFSAAGERTDSRVPPIPPVVPAPERLGAAAREYRNEFHFDVRLAD</sequence>
<dbReference type="Pfam" id="PF07883">
    <property type="entry name" value="Cupin_2"/>
    <property type="match status" value="1"/>
</dbReference>
<feature type="domain" description="Cupin type-2" evidence="1">
    <location>
        <begin position="56"/>
        <end position="121"/>
    </location>
</feature>
<evidence type="ECO:0000313" key="2">
    <source>
        <dbReference type="EMBL" id="RZT84980.1"/>
    </source>
</evidence>
<dbReference type="OrthoDB" id="4227163at2"/>
<evidence type="ECO:0000313" key="3">
    <source>
        <dbReference type="Proteomes" id="UP000291591"/>
    </source>
</evidence>
<evidence type="ECO:0000259" key="1">
    <source>
        <dbReference type="Pfam" id="PF07883"/>
    </source>
</evidence>
<dbReference type="RefSeq" id="WP_130289519.1">
    <property type="nucleotide sequence ID" value="NZ_SHKL01000001.1"/>
</dbReference>
<gene>
    <name evidence="2" type="ORF">EV383_1842</name>
</gene>
<keyword evidence="2" id="KW-0560">Oxidoreductase</keyword>
<dbReference type="InterPro" id="IPR014710">
    <property type="entry name" value="RmlC-like_jellyroll"/>
</dbReference>
<dbReference type="GO" id="GO:0051213">
    <property type="term" value="F:dioxygenase activity"/>
    <property type="evidence" value="ECO:0007669"/>
    <property type="project" value="UniProtKB-KW"/>
</dbReference>
<dbReference type="InterPro" id="IPR011051">
    <property type="entry name" value="RmlC_Cupin_sf"/>
</dbReference>
<dbReference type="Gene3D" id="2.60.120.10">
    <property type="entry name" value="Jelly Rolls"/>
    <property type="match status" value="1"/>
</dbReference>
<dbReference type="AlphaFoldDB" id="A0A4V2FQJ4"/>
<dbReference type="SUPFAM" id="SSF51182">
    <property type="entry name" value="RmlC-like cupins"/>
    <property type="match status" value="1"/>
</dbReference>
<comment type="caution">
    <text evidence="2">The sequence shown here is derived from an EMBL/GenBank/DDBJ whole genome shotgun (WGS) entry which is preliminary data.</text>
</comment>